<feature type="region of interest" description="Disordered" evidence="5">
    <location>
        <begin position="761"/>
        <end position="836"/>
    </location>
</feature>
<protein>
    <recommendedName>
        <fullName evidence="10">C3H1-type domain-containing protein</fullName>
    </recommendedName>
</protein>
<feature type="zinc finger region" description="C3H1-type" evidence="3">
    <location>
        <begin position="715"/>
        <end position="743"/>
    </location>
</feature>
<keyword evidence="4" id="KW-0175">Coiled coil</keyword>
<evidence type="ECO:0000313" key="8">
    <source>
        <dbReference type="EMBL" id="KAH9835582.1"/>
    </source>
</evidence>
<evidence type="ECO:0000256" key="2">
    <source>
        <dbReference type="PROSITE-ProRule" id="PRU00358"/>
    </source>
</evidence>
<evidence type="ECO:0000256" key="4">
    <source>
        <dbReference type="SAM" id="Coils"/>
    </source>
</evidence>
<evidence type="ECO:0000313" key="9">
    <source>
        <dbReference type="Proteomes" id="UP000814176"/>
    </source>
</evidence>
<dbReference type="InterPro" id="IPR000571">
    <property type="entry name" value="Znf_CCCH"/>
</dbReference>
<keyword evidence="3" id="KW-0479">Metal-binding</keyword>
<dbReference type="GeneID" id="72006460"/>
<feature type="compositionally biased region" description="Basic residues" evidence="5">
    <location>
        <begin position="766"/>
        <end position="785"/>
    </location>
</feature>
<dbReference type="Proteomes" id="UP000814176">
    <property type="component" value="Unassembled WGS sequence"/>
</dbReference>
<dbReference type="SUPFAM" id="SSF88697">
    <property type="entry name" value="PUA domain-like"/>
    <property type="match status" value="1"/>
</dbReference>
<name>A0ABQ8KD79_9APHY</name>
<dbReference type="RefSeq" id="XP_047777959.1">
    <property type="nucleotide sequence ID" value="XM_047925728.1"/>
</dbReference>
<evidence type="ECO:0000259" key="7">
    <source>
        <dbReference type="PROSITE" id="PS51015"/>
    </source>
</evidence>
<accession>A0ABQ8KD79</accession>
<keyword evidence="9" id="KW-1185">Reference proteome</keyword>
<feature type="compositionally biased region" description="Low complexity" evidence="5">
    <location>
        <begin position="296"/>
        <end position="307"/>
    </location>
</feature>
<dbReference type="PANTHER" id="PTHR37543:SF1">
    <property type="entry name" value="CCCH ZINC FINGER DNA BINDING PROTEIN (AFU_ORTHOLOGUE AFUA_5G12760)"/>
    <property type="match status" value="1"/>
</dbReference>
<organism evidence="8 9">
    <name type="scientific">Rhodofomes roseus</name>
    <dbReference type="NCBI Taxonomy" id="34475"/>
    <lineage>
        <taxon>Eukaryota</taxon>
        <taxon>Fungi</taxon>
        <taxon>Dikarya</taxon>
        <taxon>Basidiomycota</taxon>
        <taxon>Agaricomycotina</taxon>
        <taxon>Agaricomycetes</taxon>
        <taxon>Polyporales</taxon>
        <taxon>Rhodofomes</taxon>
    </lineage>
</organism>
<comment type="subcellular location">
    <subcellularLocation>
        <location evidence="2">Nucleus</location>
    </subcellularLocation>
</comment>
<evidence type="ECO:0000256" key="5">
    <source>
        <dbReference type="SAM" id="MobiDB-lite"/>
    </source>
</evidence>
<feature type="compositionally biased region" description="Low complexity" evidence="5">
    <location>
        <begin position="332"/>
        <end position="343"/>
    </location>
</feature>
<feature type="zinc finger region" description="C3H1-type" evidence="3">
    <location>
        <begin position="676"/>
        <end position="703"/>
    </location>
</feature>
<comment type="caution">
    <text evidence="8">The sequence shown here is derived from an EMBL/GenBank/DDBJ whole genome shotgun (WGS) entry which is preliminary data.</text>
</comment>
<dbReference type="Gene3D" id="1.20.120.1350">
    <property type="entry name" value="Pneumovirus matrix protein 2 (M2), zinc-binding domain"/>
    <property type="match status" value="1"/>
</dbReference>
<dbReference type="PANTHER" id="PTHR37543">
    <property type="entry name" value="CCCH ZINC FINGER DNA BINDING PROTEIN (AFU_ORTHOLOGUE AFUA_5G12760)"/>
    <property type="match status" value="1"/>
</dbReference>
<evidence type="ECO:0000256" key="1">
    <source>
        <dbReference type="ARBA" id="ARBA00023242"/>
    </source>
</evidence>
<gene>
    <name evidence="8" type="ORF">C8Q71DRAFT_797175</name>
</gene>
<feature type="compositionally biased region" description="Basic and acidic residues" evidence="5">
    <location>
        <begin position="941"/>
        <end position="951"/>
    </location>
</feature>
<dbReference type="Pfam" id="PF25540">
    <property type="entry name" value="DUF7923"/>
    <property type="match status" value="1"/>
</dbReference>
<dbReference type="PROSITE" id="PS50103">
    <property type="entry name" value="ZF_C3H1"/>
    <property type="match status" value="2"/>
</dbReference>
<dbReference type="InterPro" id="IPR015947">
    <property type="entry name" value="PUA-like_sf"/>
</dbReference>
<dbReference type="InterPro" id="IPR057683">
    <property type="entry name" value="DUF7923"/>
</dbReference>
<dbReference type="PROSITE" id="PS51015">
    <property type="entry name" value="YDG"/>
    <property type="match status" value="1"/>
</dbReference>
<feature type="compositionally biased region" description="Acidic residues" evidence="5">
    <location>
        <begin position="968"/>
        <end position="983"/>
    </location>
</feature>
<feature type="region of interest" description="Disordered" evidence="5">
    <location>
        <begin position="621"/>
        <end position="665"/>
    </location>
</feature>
<feature type="domain" description="C3H1-type" evidence="6">
    <location>
        <begin position="715"/>
        <end position="743"/>
    </location>
</feature>
<feature type="coiled-coil region" evidence="4">
    <location>
        <begin position="393"/>
        <end position="434"/>
    </location>
</feature>
<dbReference type="SMART" id="SM00466">
    <property type="entry name" value="SRA"/>
    <property type="match status" value="1"/>
</dbReference>
<keyword evidence="3" id="KW-0863">Zinc-finger</keyword>
<dbReference type="EMBL" id="JADCUA010000012">
    <property type="protein sequence ID" value="KAH9835582.1"/>
    <property type="molecule type" value="Genomic_DNA"/>
</dbReference>
<feature type="region of interest" description="Disordered" evidence="5">
    <location>
        <begin position="211"/>
        <end position="256"/>
    </location>
</feature>
<dbReference type="Gene3D" id="2.30.280.10">
    <property type="entry name" value="SRA-YDG"/>
    <property type="match status" value="1"/>
</dbReference>
<feature type="domain" description="YDG" evidence="7">
    <location>
        <begin position="877"/>
        <end position="983"/>
    </location>
</feature>
<sequence>MSPTPIQPGLVHLVLQYIAPPSQLTQPIPPHLLSKSLLQRHHFLQITPDDPKEYLCWPNSQGRAVELLEDLPQQLDDDPASYPVHYTSDAEQAYAHVCLPSADINGVRMVFEWDEADGWRYHDLAMMPFPPASRATLQQPEAKEIKPVIPLVPAELYTANSYADDGDDDDDYWNAYGSQDDAAALNDDPFMASKDVDAGTEDAYWARYSSVHGTADSTRPSPPPQPKRKLYPMGPDVLDAGTESPNPLPVPARSDLHYSHGDTLPILGSLAPHGNSRWDPASPRTLAKLLAEVSPRASPLPSPLSASETAEVDSEVSSPTVGGSSGSGEGSPGSLPSLDDSSLATPVRGPGQAMDEDSVPSATDLETWEQLLNDQTALFRRTATRNVELGTRVEELERELSVWKGAFKSADEEKKTLLKTVTRLERNIGSLKEDNPLVLCLIDGDGNIFAQDLLRLGLAGGRQAAALLTKGLMDHLENIDSPDAGRGQLWLTIYCNKAGLLDTLAQNNVCDADNFEAFVMGFNQASPLFSMVDVGSGKEAADAKIKGHRFPQTSKVFFGGAHDNGYTSTLNYLANEGLLEKVILLRGYKELAYEIKGLQLPHIEIDGLFMKKKLYTHPAKKTNNAQSIPGTSPQPSHDVEKTRSKSSTPAKHVHAQATPPKRVRQHELPVDQPLHKLRPPPCNFHYLAECKQGQNCRFSHGYALTPTQLLELRDNARKWPCPYSNRGQRCPYGEECVMGHYCPKGPRCVFARQGKCKFLASTVPTKQRRPPKRKAVTPRAPKRKAPTPENDGEDESANPTKTRRVLEPTKEVAVTEASPETTGLRRSGRNRGKIPDYSADQFEMRGLTLASVQAGLRETGIEPRSVDRRIHDPKVFGAIPGIKIGTWWQTREECSTDAVHAPWVGGISGGADGAYSIALSGGYEDDVDLGEVFTYTGAGGRDLKGTKDKPKNRVPGQAPLRLDGDYTSSDEGDADESDEKAES</sequence>
<feature type="compositionally biased region" description="Polar residues" evidence="5">
    <location>
        <begin position="621"/>
        <end position="635"/>
    </location>
</feature>
<feature type="domain" description="C3H1-type" evidence="6">
    <location>
        <begin position="676"/>
        <end position="703"/>
    </location>
</feature>
<keyword evidence="1 2" id="KW-0539">Nucleus</keyword>
<dbReference type="InterPro" id="IPR003105">
    <property type="entry name" value="SRA_YDG"/>
</dbReference>
<dbReference type="InterPro" id="IPR036987">
    <property type="entry name" value="SRA-YDG_sf"/>
</dbReference>
<feature type="region of interest" description="Disordered" evidence="5">
    <location>
        <begin position="939"/>
        <end position="983"/>
    </location>
</feature>
<evidence type="ECO:0008006" key="10">
    <source>
        <dbReference type="Google" id="ProtNLM"/>
    </source>
</evidence>
<reference evidence="8 9" key="1">
    <citation type="journal article" date="2021" name="Environ. Microbiol.">
        <title>Gene family expansions and transcriptome signatures uncover fungal adaptations to wood decay.</title>
        <authorList>
            <person name="Hage H."/>
            <person name="Miyauchi S."/>
            <person name="Viragh M."/>
            <person name="Drula E."/>
            <person name="Min B."/>
            <person name="Chaduli D."/>
            <person name="Navarro D."/>
            <person name="Favel A."/>
            <person name="Norest M."/>
            <person name="Lesage-Meessen L."/>
            <person name="Balint B."/>
            <person name="Merenyi Z."/>
            <person name="de Eugenio L."/>
            <person name="Morin E."/>
            <person name="Martinez A.T."/>
            <person name="Baldrian P."/>
            <person name="Stursova M."/>
            <person name="Martinez M.J."/>
            <person name="Novotny C."/>
            <person name="Magnuson J.K."/>
            <person name="Spatafora J.W."/>
            <person name="Maurice S."/>
            <person name="Pangilinan J."/>
            <person name="Andreopoulos W."/>
            <person name="LaButti K."/>
            <person name="Hundley H."/>
            <person name="Na H."/>
            <person name="Kuo A."/>
            <person name="Barry K."/>
            <person name="Lipzen A."/>
            <person name="Henrissat B."/>
            <person name="Riley R."/>
            <person name="Ahrendt S."/>
            <person name="Nagy L.G."/>
            <person name="Grigoriev I.V."/>
            <person name="Martin F."/>
            <person name="Rosso M.N."/>
        </authorList>
    </citation>
    <scope>NUCLEOTIDE SEQUENCE [LARGE SCALE GENOMIC DNA]</scope>
    <source>
        <strain evidence="8 9">CIRM-BRFM 1785</strain>
    </source>
</reference>
<dbReference type="Pfam" id="PF02182">
    <property type="entry name" value="SAD_SRA"/>
    <property type="match status" value="1"/>
</dbReference>
<evidence type="ECO:0000256" key="3">
    <source>
        <dbReference type="PROSITE-ProRule" id="PRU00723"/>
    </source>
</evidence>
<proteinExistence type="predicted"/>
<feature type="region of interest" description="Disordered" evidence="5">
    <location>
        <begin position="296"/>
        <end position="361"/>
    </location>
</feature>
<keyword evidence="3" id="KW-0862">Zinc</keyword>
<evidence type="ECO:0000259" key="6">
    <source>
        <dbReference type="PROSITE" id="PS50103"/>
    </source>
</evidence>